<comment type="caution">
    <text evidence="1">The sequence shown here is derived from an EMBL/GenBank/DDBJ whole genome shotgun (WGS) entry which is preliminary data.</text>
</comment>
<name>A0ACB1AQG8_MELEN</name>
<proteinExistence type="predicted"/>
<reference evidence="1" key="1">
    <citation type="submission" date="2023-11" db="EMBL/GenBank/DDBJ databases">
        <authorList>
            <person name="Poullet M."/>
        </authorList>
    </citation>
    <scope>NUCLEOTIDE SEQUENCE</scope>
    <source>
        <strain evidence="1">E1834</strain>
    </source>
</reference>
<organism evidence="1 2">
    <name type="scientific">Meloidogyne enterolobii</name>
    <name type="common">Root-knot nematode worm</name>
    <name type="synonym">Meloidogyne mayaguensis</name>
    <dbReference type="NCBI Taxonomy" id="390850"/>
    <lineage>
        <taxon>Eukaryota</taxon>
        <taxon>Metazoa</taxon>
        <taxon>Ecdysozoa</taxon>
        <taxon>Nematoda</taxon>
        <taxon>Chromadorea</taxon>
        <taxon>Rhabditida</taxon>
        <taxon>Tylenchina</taxon>
        <taxon>Tylenchomorpha</taxon>
        <taxon>Tylenchoidea</taxon>
        <taxon>Meloidogynidae</taxon>
        <taxon>Meloidogyninae</taxon>
        <taxon>Meloidogyne</taxon>
    </lineage>
</organism>
<gene>
    <name evidence="1" type="ORF">MENTE1834_LOCUS41849</name>
</gene>
<dbReference type="EMBL" id="CAVMJV010000106">
    <property type="protein sequence ID" value="CAK5099506.1"/>
    <property type="molecule type" value="Genomic_DNA"/>
</dbReference>
<sequence length="88" mass="9963">MHFDFKGAPPKPSYFISLLPLLQNMGFNGLLIEWEDMFPYKGRLANAINGDAYTMDEIFTPNSTMSNSYPGFRINKLFVHIVLSTPAT</sequence>
<dbReference type="Proteomes" id="UP001497535">
    <property type="component" value="Unassembled WGS sequence"/>
</dbReference>
<accession>A0ACB1AQG8</accession>
<protein>
    <submittedName>
        <fullName evidence="1">Uncharacterized protein</fullName>
    </submittedName>
</protein>
<evidence type="ECO:0000313" key="1">
    <source>
        <dbReference type="EMBL" id="CAK5099506.1"/>
    </source>
</evidence>
<evidence type="ECO:0000313" key="2">
    <source>
        <dbReference type="Proteomes" id="UP001497535"/>
    </source>
</evidence>
<keyword evidence="2" id="KW-1185">Reference proteome</keyword>